<dbReference type="InterPro" id="IPR038729">
    <property type="entry name" value="Rad50/SbcC_AAA"/>
</dbReference>
<sequence>MKIERVKFHGFGKWMDQSFSFTDGLNLIEANNEAGKSTLLQGILALLYGEKKEGLKTKRAADWYNQYIPWQAVHRYGGEIDYTIGAEKYRLYRNLLIDKDVEQLIHLTRNEDWTNRFPMDRKKDRLILERQLGLSSDQFRHIVFFTTYSLIPDNHRKELAEQKLFDKLRSIIRDGEEWDIRSVKQELEAKSKKESRHSTMKWKELQELEKECRKLEEAYQQQKENEAKWVELSEEYQTLIQKEKETEAKIEELLANINRQKTQMEIEKFMIQENALKEKMSHVKRLMEKKKHLQQKREEIQPPQWIGPEEINEIRQTLKDRKEKELSLLELKKNMEQVKQEQKKVENQYERLLEMEVSEPERMLSNLHRYHQWEELLTKGVKKEEEAELEWIEKDLSLIRRLQEEEAGIREKLDQAVQPKKGLRLWWWLTAGSGVATIVLYILFPWVWIIPGFMTLFCFYPMWREKIKEDAEKKYIHSLQKKLKENQAEQKRLLYAWQGEHVLDLMRKRDELKERIRSHKSLQEKEEEMEKIRQEVRSWLSRYVEIVPPFSTQQWEDLIIQLKQQREEVGNRLYDFKSTYSLLQKQYEKEERDWQEIERTLTYYHNHYQVEDLQIIEHWYEQSEQVRQLDLQMDELEEQLHLLAPDLSRWEEEYEQIRQQRLHLQQEGIESNIKDLESQLVALHNERKQIVSLRQKKETEKANVEGQIQILKQKTKELPMKKAEWEMLKKQMDERIRERKAFEVALQALNESVEDGQEYLAPRLLPYAAKWLSYMTDGRYENLLLHQQDKIEIKTVIPETGEFRSVNQLSTGTMDQIYLAMRLAMIEFYSIETGTRLPLVLDDCFVHFDQERLRRALQILGRIAKHHQVILCTCQSRERKLMDEEKIEYHFISLN</sequence>
<dbReference type="EMBL" id="FORR01000003">
    <property type="protein sequence ID" value="SFJ00539.1"/>
    <property type="molecule type" value="Genomic_DNA"/>
</dbReference>
<evidence type="ECO:0000313" key="5">
    <source>
        <dbReference type="Proteomes" id="UP000199545"/>
    </source>
</evidence>
<proteinExistence type="predicted"/>
<dbReference type="GO" id="GO:0006302">
    <property type="term" value="P:double-strand break repair"/>
    <property type="evidence" value="ECO:0007669"/>
    <property type="project" value="InterPro"/>
</dbReference>
<keyword evidence="2" id="KW-0812">Transmembrane</keyword>
<dbReference type="Proteomes" id="UP000199545">
    <property type="component" value="Unassembled WGS sequence"/>
</dbReference>
<evidence type="ECO:0000256" key="1">
    <source>
        <dbReference type="SAM" id="Coils"/>
    </source>
</evidence>
<dbReference type="GO" id="GO:0016887">
    <property type="term" value="F:ATP hydrolysis activity"/>
    <property type="evidence" value="ECO:0007669"/>
    <property type="project" value="InterPro"/>
</dbReference>
<reference evidence="4 5" key="1">
    <citation type="submission" date="2016-10" db="EMBL/GenBank/DDBJ databases">
        <authorList>
            <person name="de Groot N.N."/>
        </authorList>
    </citation>
    <scope>NUCLEOTIDE SEQUENCE [LARGE SCALE GENOMIC DNA]</scope>
    <source>
        <strain evidence="4 5">DSM 44778</strain>
    </source>
</reference>
<keyword evidence="2" id="KW-1133">Transmembrane helix</keyword>
<dbReference type="PANTHER" id="PTHR41259">
    <property type="entry name" value="DOUBLE-STRAND BREAK REPAIR RAD50 ATPASE, PUTATIVE-RELATED"/>
    <property type="match status" value="1"/>
</dbReference>
<dbReference type="InterPro" id="IPR027417">
    <property type="entry name" value="P-loop_NTPase"/>
</dbReference>
<evidence type="ECO:0000313" key="4">
    <source>
        <dbReference type="EMBL" id="SFJ00539.1"/>
    </source>
</evidence>
<protein>
    <submittedName>
        <fullName evidence="4">Uncharacterized protein YhaN</fullName>
    </submittedName>
</protein>
<dbReference type="STRING" id="46223.SAMN05421852_103204"/>
<name>A0A1I3MUB1_9BACL</name>
<evidence type="ECO:0000259" key="3">
    <source>
        <dbReference type="Pfam" id="PF13476"/>
    </source>
</evidence>
<dbReference type="Gene3D" id="3.40.50.300">
    <property type="entry name" value="P-loop containing nucleotide triphosphate hydrolases"/>
    <property type="match status" value="2"/>
</dbReference>
<keyword evidence="2" id="KW-0472">Membrane</keyword>
<accession>A0A1I3MUB1</accession>
<keyword evidence="1" id="KW-0175">Coiled coil</keyword>
<feature type="coiled-coil region" evidence="1">
    <location>
        <begin position="205"/>
        <end position="296"/>
    </location>
</feature>
<dbReference type="AlphaFoldDB" id="A0A1I3MUB1"/>
<organism evidence="4 5">
    <name type="scientific">Thermoflavimicrobium dichotomicum</name>
    <dbReference type="NCBI Taxonomy" id="46223"/>
    <lineage>
        <taxon>Bacteria</taxon>
        <taxon>Bacillati</taxon>
        <taxon>Bacillota</taxon>
        <taxon>Bacilli</taxon>
        <taxon>Bacillales</taxon>
        <taxon>Thermoactinomycetaceae</taxon>
        <taxon>Thermoflavimicrobium</taxon>
    </lineage>
</organism>
<feature type="coiled-coil region" evidence="1">
    <location>
        <begin position="502"/>
        <end position="542"/>
    </location>
</feature>
<dbReference type="PANTHER" id="PTHR41259:SF1">
    <property type="entry name" value="DOUBLE-STRAND BREAK REPAIR RAD50 ATPASE, PUTATIVE-RELATED"/>
    <property type="match status" value="1"/>
</dbReference>
<gene>
    <name evidence="4" type="ORF">SAMN05421852_103204</name>
</gene>
<feature type="domain" description="Rad50/SbcC-type AAA" evidence="3">
    <location>
        <begin position="5"/>
        <end position="256"/>
    </location>
</feature>
<dbReference type="Pfam" id="PF13476">
    <property type="entry name" value="AAA_23"/>
    <property type="match status" value="1"/>
</dbReference>
<feature type="coiled-coil region" evidence="1">
    <location>
        <begin position="321"/>
        <end position="355"/>
    </location>
</feature>
<keyword evidence="5" id="KW-1185">Reference proteome</keyword>
<feature type="transmembrane region" description="Helical" evidence="2">
    <location>
        <begin position="425"/>
        <end position="448"/>
    </location>
</feature>
<feature type="coiled-coil region" evidence="1">
    <location>
        <begin position="647"/>
        <end position="714"/>
    </location>
</feature>
<dbReference type="SUPFAM" id="SSF52540">
    <property type="entry name" value="P-loop containing nucleoside triphosphate hydrolases"/>
    <property type="match status" value="2"/>
</dbReference>
<dbReference type="RefSeq" id="WP_093228587.1">
    <property type="nucleotide sequence ID" value="NZ_FORR01000003.1"/>
</dbReference>
<dbReference type="OrthoDB" id="9764467at2"/>
<evidence type="ECO:0000256" key="2">
    <source>
        <dbReference type="SAM" id="Phobius"/>
    </source>
</evidence>